<dbReference type="Proteomes" id="UP001295740">
    <property type="component" value="Unassembled WGS sequence"/>
</dbReference>
<comment type="caution">
    <text evidence="1">The sequence shown here is derived from an EMBL/GenBank/DDBJ whole genome shotgun (WGS) entry which is preliminary data.</text>
</comment>
<organism evidence="1 2">
    <name type="scientific">Anthostomella pinea</name>
    <dbReference type="NCBI Taxonomy" id="933095"/>
    <lineage>
        <taxon>Eukaryota</taxon>
        <taxon>Fungi</taxon>
        <taxon>Dikarya</taxon>
        <taxon>Ascomycota</taxon>
        <taxon>Pezizomycotina</taxon>
        <taxon>Sordariomycetes</taxon>
        <taxon>Xylariomycetidae</taxon>
        <taxon>Xylariales</taxon>
        <taxon>Xylariaceae</taxon>
        <taxon>Anthostomella</taxon>
    </lineage>
</organism>
<dbReference type="AlphaFoldDB" id="A0AAI8V8U7"/>
<keyword evidence="2" id="KW-1185">Reference proteome</keyword>
<evidence type="ECO:0000313" key="2">
    <source>
        <dbReference type="Proteomes" id="UP001295740"/>
    </source>
</evidence>
<evidence type="ECO:0000313" key="1">
    <source>
        <dbReference type="EMBL" id="CAJ2500443.1"/>
    </source>
</evidence>
<reference evidence="1" key="1">
    <citation type="submission" date="2023-10" db="EMBL/GenBank/DDBJ databases">
        <authorList>
            <person name="Hackl T."/>
        </authorList>
    </citation>
    <scope>NUCLEOTIDE SEQUENCE</scope>
</reference>
<proteinExistence type="predicted"/>
<gene>
    <name evidence="1" type="ORF">KHLLAP_LOCUS911</name>
</gene>
<protein>
    <submittedName>
        <fullName evidence="1">Uu.00g032960.m01.CDS01</fullName>
    </submittedName>
</protein>
<dbReference type="EMBL" id="CAUWAG010000003">
    <property type="protein sequence ID" value="CAJ2500443.1"/>
    <property type="molecule type" value="Genomic_DNA"/>
</dbReference>
<sequence>MSLAQMRSRLGTWVAVICPATTFTPAVVKEYCVGKVREEDMNMASTECAEVMFSIVTNAQYGDGQVVEEMQFGTKEIPDVKVRVVPYGTLLPPIDPSGDFSGKNIMIEEEKVWEKLKTKGMRP</sequence>
<name>A0AAI8V8U7_9PEZI</name>
<accession>A0AAI8V8U7</accession>